<dbReference type="GO" id="GO:0000150">
    <property type="term" value="F:DNA strand exchange activity"/>
    <property type="evidence" value="ECO:0007669"/>
    <property type="project" value="InterPro"/>
</dbReference>
<dbReference type="InterPro" id="IPR006119">
    <property type="entry name" value="Resolv_N"/>
</dbReference>
<evidence type="ECO:0000259" key="1">
    <source>
        <dbReference type="PROSITE" id="PS51737"/>
    </source>
</evidence>
<dbReference type="Gene3D" id="3.40.50.1390">
    <property type="entry name" value="Resolvase, N-terminal catalytic domain"/>
    <property type="match status" value="1"/>
</dbReference>
<accession>A0A090N870</accession>
<dbReference type="FunFam" id="3.40.50.1390:FF:000008">
    <property type="entry name" value="DNA recombinase"/>
    <property type="match status" value="1"/>
</dbReference>
<proteinExistence type="predicted"/>
<dbReference type="InterPro" id="IPR036162">
    <property type="entry name" value="Resolvase-like_N_sf"/>
</dbReference>
<gene>
    <name evidence="2" type="ORF">BN961_03053</name>
</gene>
<dbReference type="InterPro" id="IPR011109">
    <property type="entry name" value="DNA_bind_recombinase_dom"/>
</dbReference>
<feature type="domain" description="Recombinase" evidence="1">
    <location>
        <begin position="202"/>
        <end position="325"/>
    </location>
</feature>
<dbReference type="Pfam" id="PF00239">
    <property type="entry name" value="Resolvase"/>
    <property type="match status" value="1"/>
</dbReference>
<organism evidence="2 3">
    <name type="scientific">Afipia felis</name>
    <name type="common">Cat scratch disease bacillus</name>
    <dbReference type="NCBI Taxonomy" id="1035"/>
    <lineage>
        <taxon>Bacteria</taxon>
        <taxon>Pseudomonadati</taxon>
        <taxon>Pseudomonadota</taxon>
        <taxon>Alphaproteobacteria</taxon>
        <taxon>Hyphomicrobiales</taxon>
        <taxon>Nitrobacteraceae</taxon>
        <taxon>Afipia</taxon>
    </lineage>
</organism>
<dbReference type="PROSITE" id="PS51737">
    <property type="entry name" value="RECOMBINASE_DNA_BIND"/>
    <property type="match status" value="1"/>
</dbReference>
<dbReference type="AlphaFoldDB" id="A0A090N870"/>
<evidence type="ECO:0000313" key="3">
    <source>
        <dbReference type="Proteomes" id="UP000035762"/>
    </source>
</evidence>
<dbReference type="CDD" id="cd00338">
    <property type="entry name" value="Ser_Recombinase"/>
    <property type="match status" value="1"/>
</dbReference>
<dbReference type="PANTHER" id="PTHR30461">
    <property type="entry name" value="DNA-INVERTASE FROM LAMBDOID PROPHAGE"/>
    <property type="match status" value="1"/>
</dbReference>
<dbReference type="EMBL" id="CCAZ020000002">
    <property type="protein sequence ID" value="CEG09623.1"/>
    <property type="molecule type" value="Genomic_DNA"/>
</dbReference>
<dbReference type="InterPro" id="IPR038109">
    <property type="entry name" value="DNA_bind_recomb_sf"/>
</dbReference>
<dbReference type="SMART" id="SM00857">
    <property type="entry name" value="Resolvase"/>
    <property type="match status" value="1"/>
</dbReference>
<protein>
    <submittedName>
        <fullName evidence="2">Transposase</fullName>
    </submittedName>
</protein>
<dbReference type="RefSeq" id="WP_048757463.1">
    <property type="nucleotide sequence ID" value="NZ_CCAZ020000002.1"/>
</dbReference>
<dbReference type="SUPFAM" id="SSF53041">
    <property type="entry name" value="Resolvase-like"/>
    <property type="match status" value="1"/>
</dbReference>
<keyword evidence="3" id="KW-1185">Reference proteome</keyword>
<dbReference type="Proteomes" id="UP000035762">
    <property type="component" value="Unassembled WGS sequence"/>
</dbReference>
<sequence length="524" mass="59154">MRRKTATIPQTGKDDASVSKPAVAYVRMSTDHQKYSTENQLDVIRRYATARGLEIIRVFEDSGRSGLRLDGREALQKLMAEVQSGHADFSAILVYDVSRWGRFQDADEGAYHEHVCSRAGIRVHYCGEQFENDGSIGSNLLKTVKRVMAGEYSRELSVKVFAGQCRLVELGFRQGGAPGYGLRRVLIDEYRSAKGELARGERKSLQSDRVVLVLGPPQEVDAVRRMYRMFVEEGRSEREIAGALNVDGLLTDLGRLWTRASVHQVLTNEKYIGNNVYNKVSFKLKQRRVVNAREMWIRAEGAYPSIVDRALFERARAIVDARARHYTDEELLSFLRMLLEQQGVLSGLVIDERDEMPSSSVYRHRFGSLLRAYELIGYEPDRDYRYIEINRALRRSHPQIVTEIIAGVERAGGSAVQDATSDLLSINGEFTASVVIARSFATPGGSLRWRIRMDVGLIPDITIAIRMDELNEAPLDYYVLPSIDMSASRLRLAEQNGLSLDAYRFENLDFFFALSGRAKFAEAA</sequence>
<evidence type="ECO:0000313" key="2">
    <source>
        <dbReference type="EMBL" id="CEG09623.1"/>
    </source>
</evidence>
<name>A0A090N870_AFIFE</name>
<dbReference type="InterPro" id="IPR050639">
    <property type="entry name" value="SSR_resolvase"/>
</dbReference>
<dbReference type="PANTHER" id="PTHR30461:SF23">
    <property type="entry name" value="DNA RECOMBINASE-RELATED"/>
    <property type="match status" value="1"/>
</dbReference>
<dbReference type="GO" id="GO:0003677">
    <property type="term" value="F:DNA binding"/>
    <property type="evidence" value="ECO:0007669"/>
    <property type="project" value="InterPro"/>
</dbReference>
<comment type="caution">
    <text evidence="2">The sequence shown here is derived from an EMBL/GenBank/DDBJ whole genome shotgun (WGS) entry which is preliminary data.</text>
</comment>
<dbReference type="Gene3D" id="3.90.1750.20">
    <property type="entry name" value="Putative Large Serine Recombinase, Chain B, Domain 2"/>
    <property type="match status" value="1"/>
</dbReference>
<reference evidence="2 3" key="1">
    <citation type="journal article" date="2014" name="Genome Announc.">
        <title>Genome Sequence of Afipia felis Strain 76713, Isolated in Hospital Water Using an Amoeba Co-Culture Procedure.</title>
        <authorList>
            <person name="Benamar S."/>
            <person name="La Scola B."/>
            <person name="Croce O."/>
        </authorList>
    </citation>
    <scope>NUCLEOTIDE SEQUENCE [LARGE SCALE GENOMIC DNA]</scope>
    <source>
        <strain evidence="2 3">76713</strain>
    </source>
</reference>
<dbReference type="STRING" id="1035.BN961_03053"/>
<dbReference type="Pfam" id="PF07508">
    <property type="entry name" value="Recombinase"/>
    <property type="match status" value="1"/>
</dbReference>